<dbReference type="PROSITE" id="PS50929">
    <property type="entry name" value="ABC_TM1F"/>
    <property type="match status" value="1"/>
</dbReference>
<evidence type="ECO:0000313" key="8">
    <source>
        <dbReference type="Proteomes" id="UP000030762"/>
    </source>
</evidence>
<dbReference type="Gene3D" id="1.20.1560.10">
    <property type="entry name" value="ABC transporter type 1, transmembrane domain"/>
    <property type="match status" value="1"/>
</dbReference>
<keyword evidence="8" id="KW-1185">Reference proteome</keyword>
<dbReference type="RefSeq" id="XP_008616776.1">
    <property type="nucleotide sequence ID" value="XM_008618554.1"/>
</dbReference>
<sequence length="181" mass="19143">MALSGFIIAFCYGWELALIFFAFTPLIAASGCFMIKAIASPTQGDIESYAEAGGVAEVSLSNIRTYNTALRKTDVAGVKKGIAVDLGTGGMLFVVFCRYAVGMYYGAVKITNDQITDKCVGSGYYDGGRVVTSSMVHGQAGPSAQAMFSARSEAYDVFELIEREFTIDASSDDAGAILPTV</sequence>
<feature type="transmembrane region" description="Helical" evidence="5">
    <location>
        <begin position="6"/>
        <end position="28"/>
    </location>
</feature>
<dbReference type="GO" id="GO:0140359">
    <property type="term" value="F:ABC-type transporter activity"/>
    <property type="evidence" value="ECO:0007669"/>
    <property type="project" value="InterPro"/>
</dbReference>
<reference evidence="7 8" key="1">
    <citation type="submission" date="2012-04" db="EMBL/GenBank/DDBJ databases">
        <title>The Genome Sequence of Saprolegnia declina VS20.</title>
        <authorList>
            <consortium name="The Broad Institute Genome Sequencing Platform"/>
            <person name="Russ C."/>
            <person name="Nusbaum C."/>
            <person name="Tyler B."/>
            <person name="van West P."/>
            <person name="Dieguez-Uribeondo J."/>
            <person name="de Bruijn I."/>
            <person name="Tripathy S."/>
            <person name="Jiang R."/>
            <person name="Young S.K."/>
            <person name="Zeng Q."/>
            <person name="Gargeya S."/>
            <person name="Fitzgerald M."/>
            <person name="Haas B."/>
            <person name="Abouelleil A."/>
            <person name="Alvarado L."/>
            <person name="Arachchi H.M."/>
            <person name="Berlin A."/>
            <person name="Chapman S.B."/>
            <person name="Goldberg J."/>
            <person name="Griggs A."/>
            <person name="Gujja S."/>
            <person name="Hansen M."/>
            <person name="Howarth C."/>
            <person name="Imamovic A."/>
            <person name="Larimer J."/>
            <person name="McCowen C."/>
            <person name="Montmayeur A."/>
            <person name="Murphy C."/>
            <person name="Neiman D."/>
            <person name="Pearson M."/>
            <person name="Priest M."/>
            <person name="Roberts A."/>
            <person name="Saif S."/>
            <person name="Shea T."/>
            <person name="Sisk P."/>
            <person name="Sykes S."/>
            <person name="Wortman J."/>
            <person name="Nusbaum C."/>
            <person name="Birren B."/>
        </authorList>
    </citation>
    <scope>NUCLEOTIDE SEQUENCE [LARGE SCALE GENOMIC DNA]</scope>
    <source>
        <strain evidence="7 8">VS20</strain>
    </source>
</reference>
<evidence type="ECO:0000256" key="5">
    <source>
        <dbReference type="SAM" id="Phobius"/>
    </source>
</evidence>
<comment type="subcellular location">
    <subcellularLocation>
        <location evidence="1">Membrane</location>
        <topology evidence="1">Multi-pass membrane protein</topology>
    </subcellularLocation>
</comment>
<dbReference type="Proteomes" id="UP000030762">
    <property type="component" value="Unassembled WGS sequence"/>
</dbReference>
<dbReference type="PANTHER" id="PTHR24222:SF76">
    <property type="entry name" value="MYCOBACTIN IMPORT ATP-BINDING_PERMEASE PROTEIN IRTB"/>
    <property type="match status" value="1"/>
</dbReference>
<keyword evidence="4 5" id="KW-0472">Membrane</keyword>
<dbReference type="SUPFAM" id="SSF90123">
    <property type="entry name" value="ABC transporter transmembrane region"/>
    <property type="match status" value="1"/>
</dbReference>
<evidence type="ECO:0000256" key="1">
    <source>
        <dbReference type="ARBA" id="ARBA00004141"/>
    </source>
</evidence>
<evidence type="ECO:0000256" key="4">
    <source>
        <dbReference type="ARBA" id="ARBA00023136"/>
    </source>
</evidence>
<dbReference type="AlphaFoldDB" id="T0Q8B0"/>
<organism evidence="7 8">
    <name type="scientific">Saprolegnia diclina (strain VS20)</name>
    <dbReference type="NCBI Taxonomy" id="1156394"/>
    <lineage>
        <taxon>Eukaryota</taxon>
        <taxon>Sar</taxon>
        <taxon>Stramenopiles</taxon>
        <taxon>Oomycota</taxon>
        <taxon>Saprolegniomycetes</taxon>
        <taxon>Saprolegniales</taxon>
        <taxon>Saprolegniaceae</taxon>
        <taxon>Saprolegnia</taxon>
    </lineage>
</organism>
<protein>
    <recommendedName>
        <fullName evidence="6">ABC transmembrane type-1 domain-containing protein</fullName>
    </recommendedName>
</protein>
<name>T0Q8B0_SAPDV</name>
<dbReference type="GO" id="GO:0005524">
    <property type="term" value="F:ATP binding"/>
    <property type="evidence" value="ECO:0007669"/>
    <property type="project" value="InterPro"/>
</dbReference>
<dbReference type="InParanoid" id="T0Q8B0"/>
<evidence type="ECO:0000256" key="2">
    <source>
        <dbReference type="ARBA" id="ARBA00022692"/>
    </source>
</evidence>
<dbReference type="Pfam" id="PF00664">
    <property type="entry name" value="ABC_membrane"/>
    <property type="match status" value="1"/>
</dbReference>
<evidence type="ECO:0000259" key="6">
    <source>
        <dbReference type="PROSITE" id="PS50929"/>
    </source>
</evidence>
<dbReference type="InterPro" id="IPR011527">
    <property type="entry name" value="ABC1_TM_dom"/>
</dbReference>
<keyword evidence="3 5" id="KW-1133">Transmembrane helix</keyword>
<evidence type="ECO:0000256" key="3">
    <source>
        <dbReference type="ARBA" id="ARBA00022989"/>
    </source>
</evidence>
<dbReference type="InterPro" id="IPR036640">
    <property type="entry name" value="ABC1_TM_sf"/>
</dbReference>
<dbReference type="OrthoDB" id="6500128at2759"/>
<dbReference type="eggNOG" id="KOG0055">
    <property type="taxonomic scope" value="Eukaryota"/>
</dbReference>
<dbReference type="GO" id="GO:0005886">
    <property type="term" value="C:plasma membrane"/>
    <property type="evidence" value="ECO:0007669"/>
    <property type="project" value="TreeGrafter"/>
</dbReference>
<keyword evidence="2 5" id="KW-0812">Transmembrane</keyword>
<accession>T0Q8B0</accession>
<proteinExistence type="predicted"/>
<feature type="domain" description="ABC transmembrane type-1" evidence="6">
    <location>
        <begin position="1"/>
        <end position="65"/>
    </location>
</feature>
<dbReference type="InterPro" id="IPR039421">
    <property type="entry name" value="Type_1_exporter"/>
</dbReference>
<dbReference type="PANTHER" id="PTHR24222">
    <property type="entry name" value="ABC TRANSPORTER B FAMILY"/>
    <property type="match status" value="1"/>
</dbReference>
<dbReference type="VEuPathDB" id="FungiDB:SDRG_12482"/>
<gene>
    <name evidence="7" type="ORF">SDRG_12482</name>
</gene>
<dbReference type="EMBL" id="JH767181">
    <property type="protein sequence ID" value="EQC29710.1"/>
    <property type="molecule type" value="Genomic_DNA"/>
</dbReference>
<dbReference type="STRING" id="1156394.T0Q8B0"/>
<evidence type="ECO:0000313" key="7">
    <source>
        <dbReference type="EMBL" id="EQC29710.1"/>
    </source>
</evidence>
<dbReference type="GeneID" id="19953209"/>